<evidence type="ECO:0000259" key="9">
    <source>
        <dbReference type="PROSITE" id="PS50090"/>
    </source>
</evidence>
<evidence type="ECO:0000313" key="11">
    <source>
        <dbReference type="EMBL" id="THG21845.1"/>
    </source>
</evidence>
<reference evidence="11 12" key="1">
    <citation type="journal article" date="2018" name="Proc. Natl. Acad. Sci. U.S.A.">
        <title>Draft genome sequence of Camellia sinensis var. sinensis provides insights into the evolution of the tea genome and tea quality.</title>
        <authorList>
            <person name="Wei C."/>
            <person name="Yang H."/>
            <person name="Wang S."/>
            <person name="Zhao J."/>
            <person name="Liu C."/>
            <person name="Gao L."/>
            <person name="Xia E."/>
            <person name="Lu Y."/>
            <person name="Tai Y."/>
            <person name="She G."/>
            <person name="Sun J."/>
            <person name="Cao H."/>
            <person name="Tong W."/>
            <person name="Gao Q."/>
            <person name="Li Y."/>
            <person name="Deng W."/>
            <person name="Jiang X."/>
            <person name="Wang W."/>
            <person name="Chen Q."/>
            <person name="Zhang S."/>
            <person name="Li H."/>
            <person name="Wu J."/>
            <person name="Wang P."/>
            <person name="Li P."/>
            <person name="Shi C."/>
            <person name="Zheng F."/>
            <person name="Jian J."/>
            <person name="Huang B."/>
            <person name="Shan D."/>
            <person name="Shi M."/>
            <person name="Fang C."/>
            <person name="Yue Y."/>
            <person name="Li F."/>
            <person name="Li D."/>
            <person name="Wei S."/>
            <person name="Han B."/>
            <person name="Jiang C."/>
            <person name="Yin Y."/>
            <person name="Xia T."/>
            <person name="Zhang Z."/>
            <person name="Bennetzen J.L."/>
            <person name="Zhao S."/>
            <person name="Wan X."/>
        </authorList>
    </citation>
    <scope>NUCLEOTIDE SEQUENCE [LARGE SCALE GENOMIC DNA]</scope>
    <source>
        <strain evidence="12">cv. Shuchazao</strain>
        <tissue evidence="11">Leaf</tissue>
    </source>
</reference>
<evidence type="ECO:0000256" key="6">
    <source>
        <dbReference type="ARBA" id="ARBA00023163"/>
    </source>
</evidence>
<accession>A0A4S4EZ24</accession>
<keyword evidence="3" id="KW-0805">Transcription regulation</keyword>
<dbReference type="SUPFAM" id="SSF46689">
    <property type="entry name" value="Homeodomain-like"/>
    <property type="match status" value="1"/>
</dbReference>
<keyword evidence="2" id="KW-0677">Repeat</keyword>
<evidence type="ECO:0000313" key="12">
    <source>
        <dbReference type="Proteomes" id="UP000306102"/>
    </source>
</evidence>
<feature type="domain" description="Myb-like" evidence="9">
    <location>
        <begin position="85"/>
        <end position="135"/>
    </location>
</feature>
<protein>
    <submittedName>
        <fullName evidence="11">Uncharacterized protein</fullName>
    </submittedName>
</protein>
<evidence type="ECO:0000256" key="4">
    <source>
        <dbReference type="ARBA" id="ARBA00023125"/>
    </source>
</evidence>
<feature type="region of interest" description="Disordered" evidence="8">
    <location>
        <begin position="141"/>
        <end position="169"/>
    </location>
</feature>
<evidence type="ECO:0000256" key="7">
    <source>
        <dbReference type="ARBA" id="ARBA00023242"/>
    </source>
</evidence>
<feature type="compositionally biased region" description="Basic and acidic residues" evidence="8">
    <location>
        <begin position="141"/>
        <end position="152"/>
    </location>
</feature>
<feature type="domain" description="HTH myb-type" evidence="10">
    <location>
        <begin position="85"/>
        <end position="139"/>
    </location>
</feature>
<keyword evidence="12" id="KW-1185">Reference proteome</keyword>
<comment type="caution">
    <text evidence="11">The sequence shown here is derived from an EMBL/GenBank/DDBJ whole genome shotgun (WGS) entry which is preliminary data.</text>
</comment>
<evidence type="ECO:0000256" key="1">
    <source>
        <dbReference type="ARBA" id="ARBA00004123"/>
    </source>
</evidence>
<dbReference type="PANTHER" id="PTHR47997">
    <property type="entry name" value="MYB DOMAIN PROTEIN 55"/>
    <property type="match status" value="1"/>
</dbReference>
<evidence type="ECO:0000259" key="10">
    <source>
        <dbReference type="PROSITE" id="PS51294"/>
    </source>
</evidence>
<dbReference type="GO" id="GO:0005634">
    <property type="term" value="C:nucleus"/>
    <property type="evidence" value="ECO:0007669"/>
    <property type="project" value="UniProtKB-SubCell"/>
</dbReference>
<dbReference type="FunFam" id="1.10.10.60:FF:000077">
    <property type="entry name" value="MYB transcription factor"/>
    <property type="match status" value="1"/>
</dbReference>
<keyword evidence="5" id="KW-0010">Activator</keyword>
<dbReference type="PROSITE" id="PS50090">
    <property type="entry name" value="MYB_LIKE"/>
    <property type="match status" value="2"/>
</dbReference>
<evidence type="ECO:0000256" key="8">
    <source>
        <dbReference type="SAM" id="MobiDB-lite"/>
    </source>
</evidence>
<dbReference type="Proteomes" id="UP000306102">
    <property type="component" value="Unassembled WGS sequence"/>
</dbReference>
<dbReference type="Pfam" id="PF00249">
    <property type="entry name" value="Myb_DNA-binding"/>
    <property type="match status" value="2"/>
</dbReference>
<feature type="domain" description="HTH myb-type" evidence="10">
    <location>
        <begin position="32"/>
        <end position="84"/>
    </location>
</feature>
<dbReference type="PROSITE" id="PS51294">
    <property type="entry name" value="HTH_MYB"/>
    <property type="match status" value="2"/>
</dbReference>
<keyword evidence="6" id="KW-0804">Transcription</keyword>
<dbReference type="GO" id="GO:0003677">
    <property type="term" value="F:DNA binding"/>
    <property type="evidence" value="ECO:0007669"/>
    <property type="project" value="UniProtKB-KW"/>
</dbReference>
<dbReference type="InterPro" id="IPR009057">
    <property type="entry name" value="Homeodomain-like_sf"/>
</dbReference>
<dbReference type="InterPro" id="IPR001005">
    <property type="entry name" value="SANT/Myb"/>
</dbReference>
<evidence type="ECO:0000256" key="2">
    <source>
        <dbReference type="ARBA" id="ARBA00022737"/>
    </source>
</evidence>
<evidence type="ECO:0000256" key="3">
    <source>
        <dbReference type="ARBA" id="ARBA00023015"/>
    </source>
</evidence>
<keyword evidence="7" id="KW-0539">Nucleus</keyword>
<feature type="domain" description="Myb-like" evidence="9">
    <location>
        <begin position="32"/>
        <end position="84"/>
    </location>
</feature>
<feature type="region of interest" description="Disordered" evidence="8">
    <location>
        <begin position="1"/>
        <end position="23"/>
    </location>
</feature>
<dbReference type="SMART" id="SM00717">
    <property type="entry name" value="SANT"/>
    <property type="match status" value="2"/>
</dbReference>
<gene>
    <name evidence="11" type="ORF">TEA_015311</name>
</gene>
<name>A0A4S4EZ24_CAMSN</name>
<dbReference type="PANTHER" id="PTHR47997:SF11">
    <property type="entry name" value="TRANSCRIPTION FACTOR LAF1"/>
    <property type="match status" value="1"/>
</dbReference>
<dbReference type="Gene3D" id="1.10.10.60">
    <property type="entry name" value="Homeodomain-like"/>
    <property type="match status" value="2"/>
</dbReference>
<evidence type="ECO:0000256" key="5">
    <source>
        <dbReference type="ARBA" id="ARBA00023159"/>
    </source>
</evidence>
<organism evidence="11 12">
    <name type="scientific">Camellia sinensis var. sinensis</name>
    <name type="common">China tea</name>
    <dbReference type="NCBI Taxonomy" id="542762"/>
    <lineage>
        <taxon>Eukaryota</taxon>
        <taxon>Viridiplantae</taxon>
        <taxon>Streptophyta</taxon>
        <taxon>Embryophyta</taxon>
        <taxon>Tracheophyta</taxon>
        <taxon>Spermatophyta</taxon>
        <taxon>Magnoliopsida</taxon>
        <taxon>eudicotyledons</taxon>
        <taxon>Gunneridae</taxon>
        <taxon>Pentapetalae</taxon>
        <taxon>asterids</taxon>
        <taxon>Ericales</taxon>
        <taxon>Theaceae</taxon>
        <taxon>Camellia</taxon>
    </lineage>
</organism>
<comment type="subcellular location">
    <subcellularLocation>
        <location evidence="1">Nucleus</location>
    </subcellularLocation>
</comment>
<feature type="compositionally biased region" description="Basic and acidic residues" evidence="8">
    <location>
        <begin position="1"/>
        <end position="15"/>
    </location>
</feature>
<proteinExistence type="predicted"/>
<dbReference type="GO" id="GO:0045893">
    <property type="term" value="P:positive regulation of DNA-templated transcription"/>
    <property type="evidence" value="ECO:0007669"/>
    <property type="project" value="UniProtKB-ARBA"/>
</dbReference>
<sequence>MEAMELRRTTEKIGAMDDGGGGAAVRVDQKQKQKHRKGLWSPDEDQRLRTYILNNGHGCWSSIPINAGLERNGKSCRLRWINYLRPGLKRGMFTAHEEETILSLHGMLGNKWSQIAQHLSGRTDNEIKNYWHSYLKKKKMAKIEQTKPHTEPEYTNPNTGNTQSSLSSLKSTTRNLSFESFDNMEGTSMETNESISQLPKLLFAEWLSLDQFQGQDLTNSGRPAVSKDDPNYQYSFLNCLLMNEGAFGGKFHQELSNGSGTADEMSNPQFKSEEEDQFVNFITEDDMCSHFNMDSDVFM</sequence>
<keyword evidence="4" id="KW-0238">DNA-binding</keyword>
<dbReference type="AlphaFoldDB" id="A0A4S4EZ24"/>
<dbReference type="InterPro" id="IPR017930">
    <property type="entry name" value="Myb_dom"/>
</dbReference>
<dbReference type="InterPro" id="IPR051953">
    <property type="entry name" value="Plant_SW-associated_TFs"/>
</dbReference>
<dbReference type="CDD" id="cd00167">
    <property type="entry name" value="SANT"/>
    <property type="match status" value="2"/>
</dbReference>
<dbReference type="EMBL" id="SDRB02001184">
    <property type="protein sequence ID" value="THG21845.1"/>
    <property type="molecule type" value="Genomic_DNA"/>
</dbReference>